<proteinExistence type="predicted"/>
<dbReference type="GO" id="GO:0000981">
    <property type="term" value="F:DNA-binding transcription factor activity, RNA polymerase II-specific"/>
    <property type="evidence" value="ECO:0007669"/>
    <property type="project" value="InterPro"/>
</dbReference>
<name>A0A446BRT2_9PEZI</name>
<accession>A0A446BRT2</accession>
<dbReference type="Gene3D" id="4.10.240.10">
    <property type="entry name" value="Zn(2)-C6 fungal-type DNA-binding domain"/>
    <property type="match status" value="1"/>
</dbReference>
<evidence type="ECO:0000313" key="7">
    <source>
        <dbReference type="EMBL" id="SPQ25169.1"/>
    </source>
</evidence>
<dbReference type="Pfam" id="PF00172">
    <property type="entry name" value="Zn_clus"/>
    <property type="match status" value="1"/>
</dbReference>
<feature type="compositionally biased region" description="Basic and acidic residues" evidence="5">
    <location>
        <begin position="11"/>
        <end position="25"/>
    </location>
</feature>
<keyword evidence="1" id="KW-0479">Metal-binding</keyword>
<dbReference type="PANTHER" id="PTHR47424:SF12">
    <property type="entry name" value="TRANSCRIPTION FACTOR ASQA"/>
    <property type="match status" value="1"/>
</dbReference>
<dbReference type="GO" id="GO:0005634">
    <property type="term" value="C:nucleus"/>
    <property type="evidence" value="ECO:0007669"/>
    <property type="project" value="TreeGrafter"/>
</dbReference>
<dbReference type="PROSITE" id="PS00463">
    <property type="entry name" value="ZN2_CY6_FUNGAL_1"/>
    <property type="match status" value="1"/>
</dbReference>
<dbReference type="GO" id="GO:0000435">
    <property type="term" value="P:positive regulation of transcription from RNA polymerase II promoter by galactose"/>
    <property type="evidence" value="ECO:0007669"/>
    <property type="project" value="TreeGrafter"/>
</dbReference>
<dbReference type="PANTHER" id="PTHR47424">
    <property type="entry name" value="REGULATORY PROTEIN GAL4"/>
    <property type="match status" value="1"/>
</dbReference>
<evidence type="ECO:0000259" key="6">
    <source>
        <dbReference type="PROSITE" id="PS50048"/>
    </source>
</evidence>
<feature type="domain" description="Zn(2)-C6 fungal-type" evidence="6">
    <location>
        <begin position="36"/>
        <end position="65"/>
    </location>
</feature>
<evidence type="ECO:0000256" key="3">
    <source>
        <dbReference type="ARBA" id="ARBA00023163"/>
    </source>
</evidence>
<feature type="region of interest" description="Disordered" evidence="5">
    <location>
        <begin position="197"/>
        <end position="253"/>
    </location>
</feature>
<gene>
    <name evidence="7" type="ORF">TT172_LOCUS7588</name>
</gene>
<dbReference type="GO" id="GO:0006351">
    <property type="term" value="P:DNA-templated transcription"/>
    <property type="evidence" value="ECO:0007669"/>
    <property type="project" value="InterPro"/>
</dbReference>
<dbReference type="SMART" id="SM00906">
    <property type="entry name" value="Fungal_trans"/>
    <property type="match status" value="1"/>
</dbReference>
<dbReference type="AlphaFoldDB" id="A0A446BRT2"/>
<dbReference type="GO" id="GO:0008270">
    <property type="term" value="F:zinc ion binding"/>
    <property type="evidence" value="ECO:0007669"/>
    <property type="project" value="InterPro"/>
</dbReference>
<dbReference type="SUPFAM" id="SSF57701">
    <property type="entry name" value="Zn2/Cys6 DNA-binding domain"/>
    <property type="match status" value="1"/>
</dbReference>
<evidence type="ECO:0000313" key="8">
    <source>
        <dbReference type="Proteomes" id="UP000289323"/>
    </source>
</evidence>
<organism evidence="7 8">
    <name type="scientific">Thermothielavioides terrestris</name>
    <dbReference type="NCBI Taxonomy" id="2587410"/>
    <lineage>
        <taxon>Eukaryota</taxon>
        <taxon>Fungi</taxon>
        <taxon>Dikarya</taxon>
        <taxon>Ascomycota</taxon>
        <taxon>Pezizomycotina</taxon>
        <taxon>Sordariomycetes</taxon>
        <taxon>Sordariomycetidae</taxon>
        <taxon>Sordariales</taxon>
        <taxon>Chaetomiaceae</taxon>
        <taxon>Thermothielavioides</taxon>
    </lineage>
</organism>
<dbReference type="Proteomes" id="UP000289323">
    <property type="component" value="Unassembled WGS sequence"/>
</dbReference>
<feature type="region of interest" description="Disordered" evidence="5">
    <location>
        <begin position="1"/>
        <end position="28"/>
    </location>
</feature>
<feature type="compositionally biased region" description="Polar residues" evidence="5">
    <location>
        <begin position="197"/>
        <end position="214"/>
    </location>
</feature>
<dbReference type="InterPro" id="IPR001138">
    <property type="entry name" value="Zn2Cys6_DnaBD"/>
</dbReference>
<dbReference type="CDD" id="cd12148">
    <property type="entry name" value="fungal_TF_MHR"/>
    <property type="match status" value="1"/>
</dbReference>
<feature type="region of interest" description="Disordered" evidence="5">
    <location>
        <begin position="724"/>
        <end position="746"/>
    </location>
</feature>
<dbReference type="EMBL" id="OUUZ01000015">
    <property type="protein sequence ID" value="SPQ25169.1"/>
    <property type="molecule type" value="Genomic_DNA"/>
</dbReference>
<keyword evidence="3" id="KW-0804">Transcription</keyword>
<feature type="region of interest" description="Disordered" evidence="5">
    <location>
        <begin position="99"/>
        <end position="152"/>
    </location>
</feature>
<evidence type="ECO:0000256" key="1">
    <source>
        <dbReference type="ARBA" id="ARBA00022723"/>
    </source>
</evidence>
<evidence type="ECO:0000256" key="4">
    <source>
        <dbReference type="ARBA" id="ARBA00023242"/>
    </source>
</evidence>
<dbReference type="InterPro" id="IPR051127">
    <property type="entry name" value="Fungal_SecMet_Regulators"/>
</dbReference>
<dbReference type="Pfam" id="PF04082">
    <property type="entry name" value="Fungal_trans"/>
    <property type="match status" value="1"/>
</dbReference>
<dbReference type="CDD" id="cd00067">
    <property type="entry name" value="GAL4"/>
    <property type="match status" value="1"/>
</dbReference>
<dbReference type="PROSITE" id="PS50048">
    <property type="entry name" value="ZN2_CY6_FUNGAL_2"/>
    <property type="match status" value="1"/>
</dbReference>
<feature type="compositionally biased region" description="Low complexity" evidence="5">
    <location>
        <begin position="111"/>
        <end position="120"/>
    </location>
</feature>
<dbReference type="SMART" id="SM00066">
    <property type="entry name" value="GAL4"/>
    <property type="match status" value="1"/>
</dbReference>
<keyword evidence="2" id="KW-0805">Transcription regulation</keyword>
<protein>
    <submittedName>
        <fullName evidence="7">85fb1022-9f9e-40c4-a5aa-451559f76cc2</fullName>
    </submittedName>
</protein>
<dbReference type="GO" id="GO:0000978">
    <property type="term" value="F:RNA polymerase II cis-regulatory region sequence-specific DNA binding"/>
    <property type="evidence" value="ECO:0007669"/>
    <property type="project" value="TreeGrafter"/>
</dbReference>
<dbReference type="InterPro" id="IPR007219">
    <property type="entry name" value="XnlR_reg_dom"/>
</dbReference>
<feature type="compositionally biased region" description="Pro residues" evidence="5">
    <location>
        <begin position="121"/>
        <end position="135"/>
    </location>
</feature>
<reference evidence="7 8" key="1">
    <citation type="submission" date="2018-04" db="EMBL/GenBank/DDBJ databases">
        <authorList>
            <person name="Huttner S."/>
            <person name="Dainat J."/>
        </authorList>
    </citation>
    <scope>NUCLEOTIDE SEQUENCE [LARGE SCALE GENOMIC DNA]</scope>
</reference>
<evidence type="ECO:0000256" key="2">
    <source>
        <dbReference type="ARBA" id="ARBA00023015"/>
    </source>
</evidence>
<evidence type="ECO:0000256" key="5">
    <source>
        <dbReference type="SAM" id="MobiDB-lite"/>
    </source>
</evidence>
<sequence length="822" mass="89399">MFVTFGTATPAHRDSVGPEAQGRDRPKAKRAQVAQACDWCRVHRVKCDSTRPCHNCLLRGGECSNSRGREVRTLPHAFREIQRLTSRVRELELELARHNAAGSDRGNSGDSASPVAASASTPPPVTTQPPMPPVPTGQEGDPHGPSADKPPRKLKLWEGIYASTTQSSPKQWYGPSSLFYFLGRMEAYMTRALQQPSTERTTWFSSAASKSLPTSPGEHGREEATARQADAANGAREDDERQGPGRKSSAAPGEYLNASQEEYFLGLFWQSHHCSLQIVDEAAFREHYRSLCLDPPPGCFRRPSALVDIMVALCMQYGSGDLGPNDGTLPGWRHYQRHRALLEFEIERPTLSTVQSLVLCVVYLCCGSFQNTAHHMLALAVRVAHTLGLHLEPPETMPRPERELRKRVWWGLYIVEIKTSMKLGRPWTTDAAQVLCSLPADDHELALRSGSNTASITTDGCTVTWLTYTRQNAKMVRAAQVVYAGFYDRCAEILGTAAGSSSSLYDDPVALDTAAEVLERYMGEPQGLRAWVSEVPAAMKTQRVGDGVPLSADLSRLDIEMFAPAWLQRQRLFLELLYHTLMINLHRPFIVFPAASVPSPPPKPGPLVMAHAMTAVRHAIALTTLLRQVIVETDLLDGWHEAFQQQWNASITMVGSVLAFPADPVASDARAAVGAAIEVFEAFGRQFSVGTSAANATRELLSKADLLRGASTGLGLAPQLEAVGKGTHHQRGGPEGDEANTAAPPGRTGLAATAVAPSTGPEVGYQPAAFLPEMTDEEAAAVRDMLADTMDMVYSADSFQPMGVPFPGGLNMAMDAWPPGFY</sequence>
<keyword evidence="4" id="KW-0539">Nucleus</keyword>
<dbReference type="InterPro" id="IPR036864">
    <property type="entry name" value="Zn2-C6_fun-type_DNA-bd_sf"/>
</dbReference>